<evidence type="ECO:0000256" key="1">
    <source>
        <dbReference type="SAM" id="SignalP"/>
    </source>
</evidence>
<dbReference type="NCBIfam" id="TIGR01180">
    <property type="entry name" value="aman2_put"/>
    <property type="match status" value="1"/>
</dbReference>
<dbReference type="OrthoDB" id="449263at2759"/>
<dbReference type="GO" id="GO:0005829">
    <property type="term" value="C:cytosol"/>
    <property type="evidence" value="ECO:0007669"/>
    <property type="project" value="TreeGrafter"/>
</dbReference>
<dbReference type="GO" id="GO:0030246">
    <property type="term" value="F:carbohydrate binding"/>
    <property type="evidence" value="ECO:0007669"/>
    <property type="project" value="InterPro"/>
</dbReference>
<dbReference type="Proteomes" id="UP000002037">
    <property type="component" value="Unassembled WGS sequence"/>
</dbReference>
<feature type="domain" description="Glycosyl hydrolase family 92 N-terminal" evidence="3">
    <location>
        <begin position="56"/>
        <end position="306"/>
    </location>
</feature>
<dbReference type="AlphaFoldDB" id="C5M3L3"/>
<accession>C5M3L3</accession>
<organism evidence="4 5">
    <name type="scientific">Candida tropicalis (strain ATCC MYA-3404 / T1)</name>
    <name type="common">Yeast</name>
    <dbReference type="NCBI Taxonomy" id="294747"/>
    <lineage>
        <taxon>Eukaryota</taxon>
        <taxon>Fungi</taxon>
        <taxon>Dikarya</taxon>
        <taxon>Ascomycota</taxon>
        <taxon>Saccharomycotina</taxon>
        <taxon>Pichiomycetes</taxon>
        <taxon>Debaryomycetaceae</taxon>
        <taxon>Candida/Lodderomyces clade</taxon>
        <taxon>Candida</taxon>
    </lineage>
</organism>
<dbReference type="Gene3D" id="1.20.1050.60">
    <property type="entry name" value="alpha-1,2-mannosidase"/>
    <property type="match status" value="1"/>
</dbReference>
<dbReference type="InterPro" id="IPR041371">
    <property type="entry name" value="GH92_N"/>
</dbReference>
<dbReference type="InterPro" id="IPR014718">
    <property type="entry name" value="GH-type_carb-bd"/>
</dbReference>
<gene>
    <name evidence="4" type="ORF">CTRG_00652</name>
</gene>
<keyword evidence="5" id="KW-1185">Reference proteome</keyword>
<dbReference type="GO" id="GO:0000224">
    <property type="term" value="F:peptide-N4-(N-acetyl-beta-glucosaminyl)asparagine amidase activity"/>
    <property type="evidence" value="ECO:0007669"/>
    <property type="project" value="TreeGrafter"/>
</dbReference>
<dbReference type="InterPro" id="IPR050883">
    <property type="entry name" value="PNGase"/>
</dbReference>
<dbReference type="GeneID" id="8296817"/>
<dbReference type="RefSeq" id="XP_002545871.1">
    <property type="nucleotide sequence ID" value="XM_002545825.1"/>
</dbReference>
<dbReference type="GO" id="GO:0005634">
    <property type="term" value="C:nucleus"/>
    <property type="evidence" value="ECO:0007669"/>
    <property type="project" value="TreeGrafter"/>
</dbReference>
<dbReference type="GO" id="GO:0005975">
    <property type="term" value="P:carbohydrate metabolic process"/>
    <property type="evidence" value="ECO:0007669"/>
    <property type="project" value="InterPro"/>
</dbReference>
<dbReference type="InterPro" id="IPR012939">
    <property type="entry name" value="Glyco_hydro_92"/>
</dbReference>
<dbReference type="SUPFAM" id="SSF48208">
    <property type="entry name" value="Six-hairpin glycosidases"/>
    <property type="match status" value="1"/>
</dbReference>
<dbReference type="InterPro" id="IPR005887">
    <property type="entry name" value="GH92_a_mannosidase_put"/>
</dbReference>
<dbReference type="KEGG" id="ctp:CTRG_00652"/>
<name>C5M3L3_CANTT</name>
<dbReference type="PANTHER" id="PTHR12143:SF38">
    <property type="entry name" value="ALPHA-1,2-MANNOSIDASE FAMILY PROTEIN (AFU_ORTHOLOGUE AFUA_5G10520)"/>
    <property type="match status" value="1"/>
</dbReference>
<dbReference type="Gene3D" id="1.20.1610.10">
    <property type="entry name" value="alpha-1,2-mannosidases domains"/>
    <property type="match status" value="1"/>
</dbReference>
<dbReference type="VEuPathDB" id="FungiDB:CTRG_00652"/>
<dbReference type="STRING" id="294747.C5M3L3"/>
<dbReference type="InterPro" id="IPR008928">
    <property type="entry name" value="6-hairpin_glycosidase_sf"/>
</dbReference>
<dbReference type="Pfam" id="PF17678">
    <property type="entry name" value="Glyco_hydro_92N"/>
    <property type="match status" value="1"/>
</dbReference>
<proteinExistence type="predicted"/>
<feature type="chain" id="PRO_5002955401" description="Alpha-1,2-mannosidase" evidence="1">
    <location>
        <begin position="21"/>
        <end position="805"/>
    </location>
</feature>
<dbReference type="EMBL" id="GG692395">
    <property type="protein sequence ID" value="EER35913.1"/>
    <property type="molecule type" value="Genomic_DNA"/>
</dbReference>
<evidence type="ECO:0000313" key="5">
    <source>
        <dbReference type="Proteomes" id="UP000002037"/>
    </source>
</evidence>
<evidence type="ECO:0000259" key="2">
    <source>
        <dbReference type="Pfam" id="PF07971"/>
    </source>
</evidence>
<dbReference type="Gene3D" id="3.30.2080.10">
    <property type="entry name" value="GH92 mannosidase domain"/>
    <property type="match status" value="1"/>
</dbReference>
<dbReference type="FunFam" id="3.30.2080.10:FF:000001">
    <property type="entry name" value="Alpha-1,2-mannosidase subfamily"/>
    <property type="match status" value="1"/>
</dbReference>
<dbReference type="eggNOG" id="ENOG502QR5Q">
    <property type="taxonomic scope" value="Eukaryota"/>
</dbReference>
<dbReference type="FunFam" id="1.20.1050.60:FF:000002">
    <property type="entry name" value="Glycosyl hydrolase family 92"/>
    <property type="match status" value="1"/>
</dbReference>
<reference evidence="4 5" key="1">
    <citation type="journal article" date="2009" name="Nature">
        <title>Evolution of pathogenicity and sexual reproduction in eight Candida genomes.</title>
        <authorList>
            <person name="Butler G."/>
            <person name="Rasmussen M.D."/>
            <person name="Lin M.F."/>
            <person name="Santos M.A."/>
            <person name="Sakthikumar S."/>
            <person name="Munro C.A."/>
            <person name="Rheinbay E."/>
            <person name="Grabherr M."/>
            <person name="Forche A."/>
            <person name="Reedy J.L."/>
            <person name="Agrafioti I."/>
            <person name="Arnaud M.B."/>
            <person name="Bates S."/>
            <person name="Brown A.J."/>
            <person name="Brunke S."/>
            <person name="Costanzo M.C."/>
            <person name="Fitzpatrick D.A."/>
            <person name="de Groot P.W."/>
            <person name="Harris D."/>
            <person name="Hoyer L.L."/>
            <person name="Hube B."/>
            <person name="Klis F.M."/>
            <person name="Kodira C."/>
            <person name="Lennard N."/>
            <person name="Logue M.E."/>
            <person name="Martin R."/>
            <person name="Neiman A.M."/>
            <person name="Nikolaou E."/>
            <person name="Quail M.A."/>
            <person name="Quinn J."/>
            <person name="Santos M.C."/>
            <person name="Schmitzberger F.F."/>
            <person name="Sherlock G."/>
            <person name="Shah P."/>
            <person name="Silverstein K.A."/>
            <person name="Skrzypek M.S."/>
            <person name="Soll D."/>
            <person name="Staggs R."/>
            <person name="Stansfield I."/>
            <person name="Stumpf M.P."/>
            <person name="Sudbery P.E."/>
            <person name="Srikantha T."/>
            <person name="Zeng Q."/>
            <person name="Berman J."/>
            <person name="Berriman M."/>
            <person name="Heitman J."/>
            <person name="Gow N.A."/>
            <person name="Lorenz M.C."/>
            <person name="Birren B.W."/>
            <person name="Kellis M."/>
            <person name="Cuomo C.A."/>
        </authorList>
    </citation>
    <scope>NUCLEOTIDE SEQUENCE [LARGE SCALE GENOMIC DNA]</scope>
    <source>
        <strain evidence="5">ATCC MYA-3404 / T1</strain>
    </source>
</reference>
<dbReference type="FunFam" id="1.20.1610.10:FF:000003">
    <property type="entry name" value="Glycoside hydrolase family 92 protein"/>
    <property type="match status" value="1"/>
</dbReference>
<evidence type="ECO:0008006" key="6">
    <source>
        <dbReference type="Google" id="ProtNLM"/>
    </source>
</evidence>
<dbReference type="Pfam" id="PF07971">
    <property type="entry name" value="Glyco_hydro_92"/>
    <property type="match status" value="1"/>
</dbReference>
<feature type="signal peptide" evidence="1">
    <location>
        <begin position="1"/>
        <end position="20"/>
    </location>
</feature>
<dbReference type="GO" id="GO:0006516">
    <property type="term" value="P:glycoprotein catabolic process"/>
    <property type="evidence" value="ECO:0007669"/>
    <property type="project" value="TreeGrafter"/>
</dbReference>
<evidence type="ECO:0000313" key="4">
    <source>
        <dbReference type="EMBL" id="EER35913.1"/>
    </source>
</evidence>
<protein>
    <recommendedName>
        <fullName evidence="6">Alpha-1,2-mannosidase</fullName>
    </recommendedName>
</protein>
<dbReference type="PANTHER" id="PTHR12143">
    <property type="entry name" value="PEPTIDE N-GLYCANASE PNGASE -RELATED"/>
    <property type="match status" value="1"/>
</dbReference>
<evidence type="ECO:0000259" key="3">
    <source>
        <dbReference type="Pfam" id="PF17678"/>
    </source>
</evidence>
<dbReference type="HOGENOM" id="CLU_003690_4_2_1"/>
<keyword evidence="1" id="KW-0732">Signal</keyword>
<dbReference type="Gene3D" id="2.70.98.10">
    <property type="match status" value="1"/>
</dbReference>
<feature type="domain" description="Glycosyl hydrolase family 92" evidence="2">
    <location>
        <begin position="312"/>
        <end position="786"/>
    </location>
</feature>
<sequence length="805" mass="91604">MLFFSILLFYLSTTITLVNSIPTSRRRLNSHRRLKTKTTNKNNNNNNNNGNILDNVDLFYGTESGGHMFPGISLPFGMIKPGIDVSDSTFGDSYSGYAPNGKIIGISMMHESGTGGAPQYGVISQLPFTDESIDDEVLNSNSEFGLERSNIDNSTIGVYSVSTKNVNFQFTSDERSAMIRYKYNIEQIENVRILVNVSHHLGSPGRPWWTQKFVNGSIEISEDSNDNKYTGYTTIKGGWGGQDPWTIYFCGEFNHKFINKFGFINDEYHQEDDKITSDQNSMGMIFEFNKDDLNNNGELISRIGVSFVSTTQACSNIVKQTNEFDFDQMIDDHRQKWNNEVFNKIQIEDNNQTLISQFYTNLYGVHLMPTNRTGETPPNWSNKDSNLVYYDDFFTIWDTFRSLNPLINIINPTRGSEIIQAIVNIYQNDGWTPDGRSANQNGRVQGGTNSDILIADAFLKKIPNIDWELAYKSMINNAENQPPYWYDSFAPDASTKQGRGALPDWLKYGYITRKYSRSVSRTVEYSYNDFAISVLAKDYGSEEDYEKYLKRSTGWQNLWNHDAKANGYDYSGFLQPKNSDGSFNFDNYDALSCKGCYWNDDEYEGKPIEYGWDVPFDMSTLISFMKDKDEFIQRLNDMYPLHGSKIVDVGNEPSFLTPYLYNFVNEQYRSVELIRFIIYTYFKSGKDGLPGNSDAGAMQSWVVFSLLGFYPISGTTTYLISSPFMSKASINLENGSQVTITANNLSQENIYVQSLKINGEAWNKNWFDHDDLFGANGGSIEFEMGNQQTIWETGDTPPSPGHIDN</sequence>